<dbReference type="Proteomes" id="UP001314205">
    <property type="component" value="Unassembled WGS sequence"/>
</dbReference>
<comment type="caution">
    <text evidence="2">The sequence shown here is derived from an EMBL/GenBank/DDBJ whole genome shotgun (WGS) entry which is preliminary data.</text>
</comment>
<dbReference type="Pfam" id="PF00078">
    <property type="entry name" value="RVT_1"/>
    <property type="match status" value="1"/>
</dbReference>
<evidence type="ECO:0000313" key="2">
    <source>
        <dbReference type="EMBL" id="CAK1579592.1"/>
    </source>
</evidence>
<name>A0AAV1KCE0_9NEOP</name>
<evidence type="ECO:0000259" key="1">
    <source>
        <dbReference type="PROSITE" id="PS50878"/>
    </source>
</evidence>
<dbReference type="PANTHER" id="PTHR35450:SF2">
    <property type="entry name" value="REVERSE TRANSCRIPTASE DOMAIN-CONTAINING PROTEIN"/>
    <property type="match status" value="1"/>
</dbReference>
<reference evidence="2 3" key="1">
    <citation type="submission" date="2023-11" db="EMBL/GenBank/DDBJ databases">
        <authorList>
            <person name="Hedman E."/>
            <person name="Englund M."/>
            <person name="Stromberg M."/>
            <person name="Nyberg Akerstrom W."/>
            <person name="Nylinder S."/>
            <person name="Jareborg N."/>
            <person name="Kallberg Y."/>
            <person name="Kronander E."/>
        </authorList>
    </citation>
    <scope>NUCLEOTIDE SEQUENCE [LARGE SCALE GENOMIC DNA]</scope>
</reference>
<accession>A0AAV1KCE0</accession>
<dbReference type="EMBL" id="CAVLGL010000002">
    <property type="protein sequence ID" value="CAK1579592.1"/>
    <property type="molecule type" value="Genomic_DNA"/>
</dbReference>
<gene>
    <name evidence="2" type="ORF">PARMNEM_LOCUS1512</name>
</gene>
<dbReference type="InterPro" id="IPR000477">
    <property type="entry name" value="RT_dom"/>
</dbReference>
<dbReference type="InterPro" id="IPR043502">
    <property type="entry name" value="DNA/RNA_pol_sf"/>
</dbReference>
<organism evidence="2 3">
    <name type="scientific">Parnassius mnemosyne</name>
    <name type="common">clouded apollo</name>
    <dbReference type="NCBI Taxonomy" id="213953"/>
    <lineage>
        <taxon>Eukaryota</taxon>
        <taxon>Metazoa</taxon>
        <taxon>Ecdysozoa</taxon>
        <taxon>Arthropoda</taxon>
        <taxon>Hexapoda</taxon>
        <taxon>Insecta</taxon>
        <taxon>Pterygota</taxon>
        <taxon>Neoptera</taxon>
        <taxon>Endopterygota</taxon>
        <taxon>Lepidoptera</taxon>
        <taxon>Glossata</taxon>
        <taxon>Ditrysia</taxon>
        <taxon>Papilionoidea</taxon>
        <taxon>Papilionidae</taxon>
        <taxon>Parnassiinae</taxon>
        <taxon>Parnassini</taxon>
        <taxon>Parnassius</taxon>
        <taxon>Driopa</taxon>
    </lineage>
</organism>
<dbReference type="SUPFAM" id="SSF56672">
    <property type="entry name" value="DNA/RNA polymerases"/>
    <property type="match status" value="1"/>
</dbReference>
<keyword evidence="3" id="KW-1185">Reference proteome</keyword>
<protein>
    <recommendedName>
        <fullName evidence="1">Reverse transcriptase domain-containing protein</fullName>
    </recommendedName>
</protein>
<dbReference type="AlphaFoldDB" id="A0AAV1KCE0"/>
<sequence length="792" mass="91322">MEKFWRSIWSKEVSHEENATWIAKEEQRILEIPQMPHVEITDEDVTQAVYKSLNWKATGPDKIHNFWLKKLTVLHKPLAMCFTSFIRDPQQMPSYLTIGITYLLPKDANTQDPAKYRPITCLSTIYKTLTSCLSNKIYQHLDYHSLLATEQQGCIKRSQGCKEQLTIDSVVTGQAYKKSRRLHMAYIDYKKAFDSVPHSWLGKVLKLYKIDPEVVSLLECFMTNWATSLHLNYGINQKITTGYIPIRRGIFQGDSLSPLWFCLALNPLSSLLNETGHGFLIKGAEGYHRKLTHLMYMDDIKIYAANERELRTLLHCTEQFSSDINMSFGLEKCRTMNVYRRRIEPSTGVDLQTGGTIGVMTENDTYKYLGILQSHRIQHGEIRSKMIEVYNQRLKGILSSGLNGRNLVKAINTFAIPVLTYTFGIVNWSDTELERVERSTRVMLTKYLVHHPKSAVERVTLPRAKGGRGLIDIRRLCAKQVQSLRSYFLSRTSSSLHHVVTKADDRLTTLDLLHADNIQSLETDAEYKEAKLRQWASKPLHGRFANELTQPYVDIEASNNWLKHGEIFAETEGFMVAIQDQVMPTKNYLRFIVKTGIEDDQCRRCHQKPETIQHITGGCQVLAGTEYTQRHDNVAKIIHQELAVQHGLLKETEPYWKYNPSPVLENDSAQLYWDRSVLTDRTVEHNRPDIILVEKEEKRTWLLDIGIPNSHNVQKYITEKMVKYQRLAEEIRQLRRQQQVHIVPLILSTTGIVPKSLTENLAKLGISVRVRNKIQKAVILDTTAIVRRHLSI</sequence>
<dbReference type="PANTHER" id="PTHR35450">
    <property type="entry name" value="REVERSE TRANSCRIPTASE DOMAIN-CONTAINING PROTEIN"/>
    <property type="match status" value="1"/>
</dbReference>
<dbReference type="PROSITE" id="PS50878">
    <property type="entry name" value="RT_POL"/>
    <property type="match status" value="1"/>
</dbReference>
<proteinExistence type="predicted"/>
<dbReference type="CDD" id="cd01650">
    <property type="entry name" value="RT_nLTR_like"/>
    <property type="match status" value="1"/>
</dbReference>
<dbReference type="GO" id="GO:0071897">
    <property type="term" value="P:DNA biosynthetic process"/>
    <property type="evidence" value="ECO:0007669"/>
    <property type="project" value="UniProtKB-ARBA"/>
</dbReference>
<evidence type="ECO:0000313" key="3">
    <source>
        <dbReference type="Proteomes" id="UP001314205"/>
    </source>
</evidence>
<feature type="domain" description="Reverse transcriptase" evidence="1">
    <location>
        <begin position="85"/>
        <end position="373"/>
    </location>
</feature>